<feature type="domain" description="Nephrocystin 3-like N-terminal" evidence="2">
    <location>
        <begin position="2"/>
        <end position="56"/>
    </location>
</feature>
<feature type="non-terminal residue" evidence="3">
    <location>
        <position position="1"/>
    </location>
</feature>
<gene>
    <name evidence="4" type="ORF">R3P38DRAFT_2533478</name>
    <name evidence="3" type="ORF">R3P38DRAFT_2572051</name>
</gene>
<evidence type="ECO:0000313" key="3">
    <source>
        <dbReference type="EMBL" id="KAK6991571.1"/>
    </source>
</evidence>
<evidence type="ECO:0000313" key="5">
    <source>
        <dbReference type="Proteomes" id="UP001362999"/>
    </source>
</evidence>
<dbReference type="InterPro" id="IPR056884">
    <property type="entry name" value="NPHP3-like_N"/>
</dbReference>
<sequence length="89" mass="9484">PAGTGKSAIAQSFCEELQAQTSLAGSFFFKRGHPSRGNATKLWPTIAYQLALISPHDTAFSLCASVSMQILNGAFRQIGVLGITKSNRI</sequence>
<proteinExistence type="predicted"/>
<evidence type="ECO:0000313" key="4">
    <source>
        <dbReference type="EMBL" id="KAK7021507.1"/>
    </source>
</evidence>
<keyword evidence="1" id="KW-0677">Repeat</keyword>
<reference evidence="3 5" key="1">
    <citation type="journal article" date="2024" name="J Genomics">
        <title>Draft genome sequencing and assembly of Favolaschia claudopus CIRM-BRFM 2984 isolated from oak limbs.</title>
        <authorList>
            <person name="Navarro D."/>
            <person name="Drula E."/>
            <person name="Chaduli D."/>
            <person name="Cazenave R."/>
            <person name="Ahrendt S."/>
            <person name="Wang J."/>
            <person name="Lipzen A."/>
            <person name="Daum C."/>
            <person name="Barry K."/>
            <person name="Grigoriev I.V."/>
            <person name="Favel A."/>
            <person name="Rosso M.N."/>
            <person name="Martin F."/>
        </authorList>
    </citation>
    <scope>NUCLEOTIDE SEQUENCE [LARGE SCALE GENOMIC DNA]</scope>
    <source>
        <strain evidence="3 5">CIRM-BRFM 2984</strain>
    </source>
</reference>
<keyword evidence="5" id="KW-1185">Reference proteome</keyword>
<accession>A0AAV9ZS73</accession>
<evidence type="ECO:0000256" key="1">
    <source>
        <dbReference type="ARBA" id="ARBA00022737"/>
    </source>
</evidence>
<organism evidence="3 5">
    <name type="scientific">Favolaschia claudopus</name>
    <dbReference type="NCBI Taxonomy" id="2862362"/>
    <lineage>
        <taxon>Eukaryota</taxon>
        <taxon>Fungi</taxon>
        <taxon>Dikarya</taxon>
        <taxon>Basidiomycota</taxon>
        <taxon>Agaricomycotina</taxon>
        <taxon>Agaricomycetes</taxon>
        <taxon>Agaricomycetidae</taxon>
        <taxon>Agaricales</taxon>
        <taxon>Marasmiineae</taxon>
        <taxon>Mycenaceae</taxon>
        <taxon>Favolaschia</taxon>
    </lineage>
</organism>
<evidence type="ECO:0000259" key="2">
    <source>
        <dbReference type="Pfam" id="PF24883"/>
    </source>
</evidence>
<dbReference type="Pfam" id="PF24883">
    <property type="entry name" value="NPHP3_N"/>
    <property type="match status" value="1"/>
</dbReference>
<dbReference type="EMBL" id="JAWWNJ010000116">
    <property type="protein sequence ID" value="KAK6991571.1"/>
    <property type="molecule type" value="Genomic_DNA"/>
</dbReference>
<dbReference type="AlphaFoldDB" id="A0AAV9ZS73"/>
<comment type="caution">
    <text evidence="3">The sequence shown here is derived from an EMBL/GenBank/DDBJ whole genome shotgun (WGS) entry which is preliminary data.</text>
</comment>
<name>A0AAV9ZS73_9AGAR</name>
<dbReference type="EMBL" id="JAWWNJ010000038">
    <property type="protein sequence ID" value="KAK7021507.1"/>
    <property type="molecule type" value="Genomic_DNA"/>
</dbReference>
<protein>
    <recommendedName>
        <fullName evidence="2">Nephrocystin 3-like N-terminal domain-containing protein</fullName>
    </recommendedName>
</protein>
<dbReference type="Proteomes" id="UP001362999">
    <property type="component" value="Unassembled WGS sequence"/>
</dbReference>